<evidence type="ECO:0000313" key="2">
    <source>
        <dbReference type="Proteomes" id="UP000789920"/>
    </source>
</evidence>
<evidence type="ECO:0000313" key="1">
    <source>
        <dbReference type="EMBL" id="CAG8841825.1"/>
    </source>
</evidence>
<protein>
    <submittedName>
        <fullName evidence="1">28602_t:CDS:1</fullName>
    </submittedName>
</protein>
<sequence>VDQEFPLALGWALKENMKFDNKGAGKRMTKKVIQYLQGYFLAGNLRAEDRYSPEAMHADLEDLAAIGELTFEEILTVKTIKVG</sequence>
<keyword evidence="2" id="KW-1185">Reference proteome</keyword>
<proteinExistence type="predicted"/>
<reference evidence="1" key="1">
    <citation type="submission" date="2021-06" db="EMBL/GenBank/DDBJ databases">
        <authorList>
            <person name="Kallberg Y."/>
            <person name="Tangrot J."/>
            <person name="Rosling A."/>
        </authorList>
    </citation>
    <scope>NUCLEOTIDE SEQUENCE</scope>
    <source>
        <strain evidence="1">MA461A</strain>
    </source>
</reference>
<name>A0ACA9SNK1_9GLOM</name>
<gene>
    <name evidence="1" type="ORF">RPERSI_LOCUS32041</name>
</gene>
<dbReference type="Proteomes" id="UP000789920">
    <property type="component" value="Unassembled WGS sequence"/>
</dbReference>
<accession>A0ACA9SNK1</accession>
<dbReference type="EMBL" id="CAJVQC010131851">
    <property type="protein sequence ID" value="CAG8841825.1"/>
    <property type="molecule type" value="Genomic_DNA"/>
</dbReference>
<comment type="caution">
    <text evidence="1">The sequence shown here is derived from an EMBL/GenBank/DDBJ whole genome shotgun (WGS) entry which is preliminary data.</text>
</comment>
<feature type="non-terminal residue" evidence="1">
    <location>
        <position position="1"/>
    </location>
</feature>
<organism evidence="1 2">
    <name type="scientific">Racocetra persica</name>
    <dbReference type="NCBI Taxonomy" id="160502"/>
    <lineage>
        <taxon>Eukaryota</taxon>
        <taxon>Fungi</taxon>
        <taxon>Fungi incertae sedis</taxon>
        <taxon>Mucoromycota</taxon>
        <taxon>Glomeromycotina</taxon>
        <taxon>Glomeromycetes</taxon>
        <taxon>Diversisporales</taxon>
        <taxon>Gigasporaceae</taxon>
        <taxon>Racocetra</taxon>
    </lineage>
</organism>